<dbReference type="Proteomes" id="UP000007800">
    <property type="component" value="Unassembled WGS sequence"/>
</dbReference>
<dbReference type="RefSeq" id="XP_002783047.1">
    <property type="nucleotide sequence ID" value="XM_002783001.1"/>
</dbReference>
<protein>
    <submittedName>
        <fullName evidence="1">J domain-containing protein spf31, putative</fullName>
    </submittedName>
</protein>
<accession>C5KL00</accession>
<dbReference type="OMA" id="VMDNKEM"/>
<dbReference type="InParanoid" id="C5KL00"/>
<dbReference type="Gene3D" id="1.10.287.110">
    <property type="entry name" value="DnaJ domain"/>
    <property type="match status" value="1"/>
</dbReference>
<dbReference type="CDD" id="cd06257">
    <property type="entry name" value="DnaJ"/>
    <property type="match status" value="1"/>
</dbReference>
<gene>
    <name evidence="1" type="ORF">Pmar_PMAR019360</name>
</gene>
<reference evidence="1 2" key="1">
    <citation type="submission" date="2008-07" db="EMBL/GenBank/DDBJ databases">
        <authorList>
            <person name="El-Sayed N."/>
            <person name="Caler E."/>
            <person name="Inman J."/>
            <person name="Amedeo P."/>
            <person name="Hass B."/>
            <person name="Wortman J."/>
        </authorList>
    </citation>
    <scope>NUCLEOTIDE SEQUENCE [LARGE SCALE GENOMIC DNA]</scope>
    <source>
        <strain evidence="2">ATCC 50983 / TXsc</strain>
    </source>
</reference>
<dbReference type="GeneID" id="9061624"/>
<dbReference type="OrthoDB" id="1507364at2759"/>
<evidence type="ECO:0000313" key="1">
    <source>
        <dbReference type="EMBL" id="EER14843.1"/>
    </source>
</evidence>
<organism evidence="2">
    <name type="scientific">Perkinsus marinus (strain ATCC 50983 / TXsc)</name>
    <dbReference type="NCBI Taxonomy" id="423536"/>
    <lineage>
        <taxon>Eukaryota</taxon>
        <taxon>Sar</taxon>
        <taxon>Alveolata</taxon>
        <taxon>Perkinsozoa</taxon>
        <taxon>Perkinsea</taxon>
        <taxon>Perkinsida</taxon>
        <taxon>Perkinsidae</taxon>
        <taxon>Perkinsus</taxon>
    </lineage>
</organism>
<name>C5KL00_PERM5</name>
<dbReference type="InterPro" id="IPR036869">
    <property type="entry name" value="J_dom_sf"/>
</dbReference>
<evidence type="ECO:0000313" key="2">
    <source>
        <dbReference type="Proteomes" id="UP000007800"/>
    </source>
</evidence>
<dbReference type="SUPFAM" id="SSF46565">
    <property type="entry name" value="Chaperone J-domain"/>
    <property type="match status" value="1"/>
</dbReference>
<dbReference type="EMBL" id="GG673890">
    <property type="protein sequence ID" value="EER14843.1"/>
    <property type="molecule type" value="Genomic_DNA"/>
</dbReference>
<dbReference type="AlphaFoldDB" id="C5KL00"/>
<proteinExistence type="predicted"/>
<sequence>MVNNHDDDSMLRVPNNSKDAIEYILNSKDIDTILGKTSSTRRTNFRRLALLVHPDKCKDDDRATDAFRRLVDIMEKEGEDNDDDNKEEVYTTWRWWEASTFEERERLWSNLEEAFTREMRMARDKDEERRRLRIERKRQHAQAERAAVDTTDPYFKAAAKAEVNSFDRRTAGWRAFNRKKRKKNCR</sequence>
<dbReference type="InterPro" id="IPR001623">
    <property type="entry name" value="DnaJ_domain"/>
</dbReference>
<keyword evidence="2" id="KW-1185">Reference proteome</keyword>